<keyword evidence="7" id="KW-0067">ATP-binding</keyword>
<keyword evidence="13" id="KW-1185">Reference proteome</keyword>
<dbReference type="RefSeq" id="WP_386671873.1">
    <property type="nucleotide sequence ID" value="NZ_JBHLTG010000005.1"/>
</dbReference>
<dbReference type="Gene3D" id="3.30.450.40">
    <property type="match status" value="1"/>
</dbReference>
<keyword evidence="10" id="KW-0472">Membrane</keyword>
<evidence type="ECO:0000256" key="6">
    <source>
        <dbReference type="ARBA" id="ARBA00022777"/>
    </source>
</evidence>
<evidence type="ECO:0000256" key="8">
    <source>
        <dbReference type="ARBA" id="ARBA00023012"/>
    </source>
</evidence>
<dbReference type="Pfam" id="PF07730">
    <property type="entry name" value="HisKA_3"/>
    <property type="match status" value="1"/>
</dbReference>
<dbReference type="SUPFAM" id="SSF55874">
    <property type="entry name" value="ATPase domain of HSP90 chaperone/DNA topoisomerase II/histidine kinase"/>
    <property type="match status" value="1"/>
</dbReference>
<dbReference type="CDD" id="cd16917">
    <property type="entry name" value="HATPase_UhpB-NarQ-NarX-like"/>
    <property type="match status" value="1"/>
</dbReference>
<dbReference type="SUPFAM" id="SSF55781">
    <property type="entry name" value="GAF domain-like"/>
    <property type="match status" value="1"/>
</dbReference>
<accession>A0ABV6RWL0</accession>
<dbReference type="Gene3D" id="3.30.565.10">
    <property type="entry name" value="Histidine kinase-like ATPase, C-terminal domain"/>
    <property type="match status" value="1"/>
</dbReference>
<dbReference type="PROSITE" id="PS50109">
    <property type="entry name" value="HIS_KIN"/>
    <property type="match status" value="1"/>
</dbReference>
<dbReference type="InterPro" id="IPR005467">
    <property type="entry name" value="His_kinase_dom"/>
</dbReference>
<keyword evidence="10" id="KW-0812">Transmembrane</keyword>
<evidence type="ECO:0000259" key="11">
    <source>
        <dbReference type="PROSITE" id="PS50109"/>
    </source>
</evidence>
<comment type="caution">
    <text evidence="12">The sequence shown here is derived from an EMBL/GenBank/DDBJ whole genome shotgun (WGS) entry which is preliminary data.</text>
</comment>
<feature type="transmembrane region" description="Helical" evidence="10">
    <location>
        <begin position="28"/>
        <end position="49"/>
    </location>
</feature>
<keyword evidence="6 12" id="KW-0418">Kinase</keyword>
<name>A0ABV6RWL0_9GAMM</name>
<dbReference type="GO" id="GO:0016301">
    <property type="term" value="F:kinase activity"/>
    <property type="evidence" value="ECO:0007669"/>
    <property type="project" value="UniProtKB-KW"/>
</dbReference>
<feature type="transmembrane region" description="Helical" evidence="10">
    <location>
        <begin position="159"/>
        <end position="178"/>
    </location>
</feature>
<keyword evidence="3" id="KW-0597">Phosphoprotein</keyword>
<evidence type="ECO:0000256" key="2">
    <source>
        <dbReference type="ARBA" id="ARBA00012438"/>
    </source>
</evidence>
<keyword evidence="9" id="KW-0175">Coiled coil</keyword>
<feature type="transmembrane region" description="Helical" evidence="10">
    <location>
        <begin position="249"/>
        <end position="267"/>
    </location>
</feature>
<feature type="transmembrane region" description="Helical" evidence="10">
    <location>
        <begin position="212"/>
        <end position="237"/>
    </location>
</feature>
<feature type="coiled-coil region" evidence="9">
    <location>
        <begin position="469"/>
        <end position="496"/>
    </location>
</feature>
<proteinExistence type="predicted"/>
<keyword evidence="8" id="KW-0902">Two-component regulatory system</keyword>
<keyword evidence="10" id="KW-1133">Transmembrane helix</keyword>
<evidence type="ECO:0000256" key="1">
    <source>
        <dbReference type="ARBA" id="ARBA00000085"/>
    </source>
</evidence>
<dbReference type="Pfam" id="PF02518">
    <property type="entry name" value="HATPase_c"/>
    <property type="match status" value="1"/>
</dbReference>
<evidence type="ECO:0000256" key="3">
    <source>
        <dbReference type="ARBA" id="ARBA00022553"/>
    </source>
</evidence>
<evidence type="ECO:0000256" key="4">
    <source>
        <dbReference type="ARBA" id="ARBA00022679"/>
    </source>
</evidence>
<dbReference type="InterPro" id="IPR036890">
    <property type="entry name" value="HATPase_C_sf"/>
</dbReference>
<gene>
    <name evidence="12" type="ORF">ACFFGH_20785</name>
</gene>
<evidence type="ECO:0000256" key="5">
    <source>
        <dbReference type="ARBA" id="ARBA00022741"/>
    </source>
</evidence>
<comment type="catalytic activity">
    <reaction evidence="1">
        <text>ATP + protein L-histidine = ADP + protein N-phospho-L-histidine.</text>
        <dbReference type="EC" id="2.7.13.3"/>
    </reaction>
</comment>
<feature type="transmembrane region" description="Helical" evidence="10">
    <location>
        <begin position="273"/>
        <end position="294"/>
    </location>
</feature>
<evidence type="ECO:0000256" key="7">
    <source>
        <dbReference type="ARBA" id="ARBA00022840"/>
    </source>
</evidence>
<dbReference type="EC" id="2.7.13.3" evidence="2"/>
<keyword evidence="5" id="KW-0547">Nucleotide-binding</keyword>
<sequence length="698" mass="75237">MSGGTAAAGRDAMAQGTADERRLRSSRIAVVVSGVLFLVITAGTIPADLAVARAGAGVLELGWTTNLSGAALIVTGLLLLWRLPWHPIATLLTGFGLFWALDGLAAAWANYAAQLDPEVPLGTLAYWFVERMGAGLLLFLPLLLVLFPDGRLLPGAWRWVGIASIVLVSMILVGGVLADFDQVYIEQASTPEREALDQPWFVLALPDAAWPVFYVVTQTAPILGTLLALVVAIARYVKSDTVGRSQLRWLLWSGAVVAVLLIFSRSFPDGWVIWLFFVAFTLISVSVMVAVLRYKLYSIDRLLSWTLVYGALLAGVLLVDVVLVAVIGAAIDERTTALFAVLVVTLLYAPLRERLFRLASRVVNGRRDDPYGVVSALAGRLEEAADAGEQLEEVAKAIADAFASPYVRVELDRPAGGTLAASAGTRHGETTSLPLQYRGVPIGRVVMEPGRRPRLSDRDQRLLVDLVRQAAAAIRASELNAELQRIRERLVAAREDEKHRLRRDLHDGLGPLLASIRLRIETARNLAAVAPEKSSEFIQSAIADTTEAVADISRLVSDLRPPALDELGLVRALEQQCERFRSADRTVRFASDAAGPLTAAVEVAAYRIVSEALNNVARHSGATEAEVRLEYADGALSVDVRDNGRGIREDAVAGVGLASQRERAVELGGTWEVTARPGGGTIVRAVLPVLEEKELAHA</sequence>
<reference evidence="12 13" key="1">
    <citation type="submission" date="2024-09" db="EMBL/GenBank/DDBJ databases">
        <authorList>
            <person name="Sun Q."/>
            <person name="Mori K."/>
        </authorList>
    </citation>
    <scope>NUCLEOTIDE SEQUENCE [LARGE SCALE GENOMIC DNA]</scope>
    <source>
        <strain evidence="12 13">KCTC 23076</strain>
    </source>
</reference>
<feature type="domain" description="Histidine kinase" evidence="11">
    <location>
        <begin position="504"/>
        <end position="691"/>
    </location>
</feature>
<feature type="transmembrane region" description="Helical" evidence="10">
    <location>
        <begin position="88"/>
        <end position="112"/>
    </location>
</feature>
<evidence type="ECO:0000256" key="9">
    <source>
        <dbReference type="SAM" id="Coils"/>
    </source>
</evidence>
<dbReference type="PANTHER" id="PTHR24421">
    <property type="entry name" value="NITRATE/NITRITE SENSOR PROTEIN NARX-RELATED"/>
    <property type="match status" value="1"/>
</dbReference>
<dbReference type="EMBL" id="JBHLTG010000005">
    <property type="protein sequence ID" value="MFC0680278.1"/>
    <property type="molecule type" value="Genomic_DNA"/>
</dbReference>
<feature type="transmembrane region" description="Helical" evidence="10">
    <location>
        <begin position="61"/>
        <end position="81"/>
    </location>
</feature>
<dbReference type="InterPro" id="IPR003594">
    <property type="entry name" value="HATPase_dom"/>
</dbReference>
<evidence type="ECO:0000313" key="13">
    <source>
        <dbReference type="Proteomes" id="UP001589896"/>
    </source>
</evidence>
<evidence type="ECO:0000256" key="10">
    <source>
        <dbReference type="SAM" id="Phobius"/>
    </source>
</evidence>
<organism evidence="12 13">
    <name type="scientific">Lysobacter korlensis</name>
    <dbReference type="NCBI Taxonomy" id="553636"/>
    <lineage>
        <taxon>Bacteria</taxon>
        <taxon>Pseudomonadati</taxon>
        <taxon>Pseudomonadota</taxon>
        <taxon>Gammaproteobacteria</taxon>
        <taxon>Lysobacterales</taxon>
        <taxon>Lysobacteraceae</taxon>
        <taxon>Lysobacter</taxon>
    </lineage>
</organism>
<dbReference type="Gene3D" id="1.20.5.1930">
    <property type="match status" value="1"/>
</dbReference>
<feature type="transmembrane region" description="Helical" evidence="10">
    <location>
        <begin position="124"/>
        <end position="147"/>
    </location>
</feature>
<dbReference type="SMART" id="SM00387">
    <property type="entry name" value="HATPase_c"/>
    <property type="match status" value="1"/>
</dbReference>
<evidence type="ECO:0000313" key="12">
    <source>
        <dbReference type="EMBL" id="MFC0680278.1"/>
    </source>
</evidence>
<dbReference type="InterPro" id="IPR029016">
    <property type="entry name" value="GAF-like_dom_sf"/>
</dbReference>
<protein>
    <recommendedName>
        <fullName evidence="2">histidine kinase</fullName>
        <ecNumber evidence="2">2.7.13.3</ecNumber>
    </recommendedName>
</protein>
<dbReference type="Proteomes" id="UP001589896">
    <property type="component" value="Unassembled WGS sequence"/>
</dbReference>
<dbReference type="InterPro" id="IPR011712">
    <property type="entry name" value="Sig_transdc_His_kin_sub3_dim/P"/>
</dbReference>
<dbReference type="PANTHER" id="PTHR24421:SF10">
    <property type="entry name" value="NITRATE_NITRITE SENSOR PROTEIN NARQ"/>
    <property type="match status" value="1"/>
</dbReference>
<keyword evidence="4" id="KW-0808">Transferase</keyword>
<feature type="transmembrane region" description="Helical" evidence="10">
    <location>
        <begin position="306"/>
        <end position="329"/>
    </location>
</feature>
<dbReference type="InterPro" id="IPR050482">
    <property type="entry name" value="Sensor_HK_TwoCompSys"/>
</dbReference>